<dbReference type="AlphaFoldDB" id="A0A9K3LWK4"/>
<organism evidence="1 2">
    <name type="scientific">Nitzschia inconspicua</name>
    <dbReference type="NCBI Taxonomy" id="303405"/>
    <lineage>
        <taxon>Eukaryota</taxon>
        <taxon>Sar</taxon>
        <taxon>Stramenopiles</taxon>
        <taxon>Ochrophyta</taxon>
        <taxon>Bacillariophyta</taxon>
        <taxon>Bacillariophyceae</taxon>
        <taxon>Bacillariophycidae</taxon>
        <taxon>Bacillariales</taxon>
        <taxon>Bacillariaceae</taxon>
        <taxon>Nitzschia</taxon>
    </lineage>
</organism>
<accession>A0A9K3LWK4</accession>
<keyword evidence="2" id="KW-1185">Reference proteome</keyword>
<name>A0A9K3LWK4_9STRA</name>
<reference evidence="1" key="2">
    <citation type="submission" date="2021-04" db="EMBL/GenBank/DDBJ databases">
        <authorList>
            <person name="Podell S."/>
        </authorList>
    </citation>
    <scope>NUCLEOTIDE SEQUENCE</scope>
    <source>
        <strain evidence="1">Hildebrandi</strain>
    </source>
</reference>
<sequence length="115" mass="12773">MTTINFLVVYTSTSMAVGLRGHGNDDFVLQEPDDYESRCPLETPATGSICESNIYGGENSDLCYFNFVKTPGPSTEENNFVPSIACSCNNDDRRWQCNVASEYLQALTEATFGRY</sequence>
<evidence type="ECO:0000313" key="2">
    <source>
        <dbReference type="Proteomes" id="UP000693970"/>
    </source>
</evidence>
<gene>
    <name evidence="1" type="ORF">IV203_032136</name>
</gene>
<dbReference type="Proteomes" id="UP000693970">
    <property type="component" value="Unassembled WGS sequence"/>
</dbReference>
<proteinExistence type="predicted"/>
<protein>
    <submittedName>
        <fullName evidence="1">Uncharacterized protein</fullName>
    </submittedName>
</protein>
<reference evidence="1" key="1">
    <citation type="journal article" date="2021" name="Sci. Rep.">
        <title>Diploid genomic architecture of Nitzschia inconspicua, an elite biomass production diatom.</title>
        <authorList>
            <person name="Oliver A."/>
            <person name="Podell S."/>
            <person name="Pinowska A."/>
            <person name="Traller J.C."/>
            <person name="Smith S.R."/>
            <person name="McClure R."/>
            <person name="Beliaev A."/>
            <person name="Bohutskyi P."/>
            <person name="Hill E.A."/>
            <person name="Rabines A."/>
            <person name="Zheng H."/>
            <person name="Allen L.Z."/>
            <person name="Kuo A."/>
            <person name="Grigoriev I.V."/>
            <person name="Allen A.E."/>
            <person name="Hazlebeck D."/>
            <person name="Allen E.E."/>
        </authorList>
    </citation>
    <scope>NUCLEOTIDE SEQUENCE</scope>
    <source>
        <strain evidence="1">Hildebrandi</strain>
    </source>
</reference>
<evidence type="ECO:0000313" key="1">
    <source>
        <dbReference type="EMBL" id="KAG7369393.1"/>
    </source>
</evidence>
<comment type="caution">
    <text evidence="1">The sequence shown here is derived from an EMBL/GenBank/DDBJ whole genome shotgun (WGS) entry which is preliminary data.</text>
</comment>
<dbReference type="EMBL" id="JAGRRH010000006">
    <property type="protein sequence ID" value="KAG7369393.1"/>
    <property type="molecule type" value="Genomic_DNA"/>
</dbReference>